<dbReference type="Gene3D" id="3.30.2310.20">
    <property type="entry name" value="RelE-like"/>
    <property type="match status" value="1"/>
</dbReference>
<protein>
    <recommendedName>
        <fullName evidence="4">Type II toxin-antitoxin system RelE/ParE family toxin</fullName>
    </recommendedName>
</protein>
<evidence type="ECO:0000313" key="3">
    <source>
        <dbReference type="Proteomes" id="UP000221734"/>
    </source>
</evidence>
<dbReference type="Pfam" id="PF05016">
    <property type="entry name" value="ParE_toxin"/>
    <property type="match status" value="1"/>
</dbReference>
<dbReference type="AlphaFoldDB" id="A0A2C9CBB8"/>
<accession>A0A2C9CBB8</accession>
<dbReference type="PANTHER" id="PTHR38813">
    <property type="match status" value="1"/>
</dbReference>
<dbReference type="InterPro" id="IPR035093">
    <property type="entry name" value="RelE/ParE_toxin_dom_sf"/>
</dbReference>
<keyword evidence="3" id="KW-1185">Reference proteome</keyword>
<dbReference type="Proteomes" id="UP000221734">
    <property type="component" value="Chromosome Kuenenia_stuttgartiensis_MBR1"/>
</dbReference>
<proteinExistence type="predicted"/>
<dbReference type="SUPFAM" id="SSF143011">
    <property type="entry name" value="RelE-like"/>
    <property type="match status" value="1"/>
</dbReference>
<reference evidence="3" key="1">
    <citation type="submission" date="2017-10" db="EMBL/GenBank/DDBJ databases">
        <authorList>
            <person name="Frank J."/>
        </authorList>
    </citation>
    <scope>NUCLEOTIDE SEQUENCE [LARGE SCALE GENOMIC DNA]</scope>
</reference>
<gene>
    <name evidence="2" type="ORF">KSMBR1_0441</name>
</gene>
<sequence length="87" mass="10236">MGSYKIEPRSSLEHDPGKVDRQFIPKVLNVIESLAENPFPVQSGKMKGSESSYRLRVGDYRIIYQVDTDNKRVIIYHVRHRRDAYKR</sequence>
<dbReference type="InterPro" id="IPR052747">
    <property type="entry name" value="TA_system_RelE_toxin"/>
</dbReference>
<dbReference type="PANTHER" id="PTHR38813:SF1">
    <property type="entry name" value="TOXIN RELE1-RELATED"/>
    <property type="match status" value="1"/>
</dbReference>
<evidence type="ECO:0000313" key="2">
    <source>
        <dbReference type="EMBL" id="SOH02955.1"/>
    </source>
</evidence>
<keyword evidence="1" id="KW-1277">Toxin-antitoxin system</keyword>
<dbReference type="RefSeq" id="WP_099323860.1">
    <property type="nucleotide sequence ID" value="NZ_LT934425.1"/>
</dbReference>
<evidence type="ECO:0000256" key="1">
    <source>
        <dbReference type="ARBA" id="ARBA00022649"/>
    </source>
</evidence>
<dbReference type="EMBL" id="LT934425">
    <property type="protein sequence ID" value="SOH02955.1"/>
    <property type="molecule type" value="Genomic_DNA"/>
</dbReference>
<dbReference type="InterPro" id="IPR007712">
    <property type="entry name" value="RelE/ParE_toxin"/>
</dbReference>
<organism evidence="2 3">
    <name type="scientific">Kuenenia stuttgartiensis</name>
    <dbReference type="NCBI Taxonomy" id="174633"/>
    <lineage>
        <taxon>Bacteria</taxon>
        <taxon>Pseudomonadati</taxon>
        <taxon>Planctomycetota</taxon>
        <taxon>Candidatus Brocadiia</taxon>
        <taxon>Candidatus Brocadiales</taxon>
        <taxon>Candidatus Brocadiaceae</taxon>
        <taxon>Candidatus Kuenenia</taxon>
    </lineage>
</organism>
<dbReference type="KEGG" id="kst:KSMBR1_0441"/>
<evidence type="ECO:0008006" key="4">
    <source>
        <dbReference type="Google" id="ProtNLM"/>
    </source>
</evidence>
<dbReference type="OrthoDB" id="9805098at2"/>
<name>A0A2C9CBB8_KUEST</name>